<name>A0A6G1HFW7_9PEZI</name>
<dbReference type="EMBL" id="ML977138">
    <property type="protein sequence ID" value="KAF1991942.1"/>
    <property type="molecule type" value="Genomic_DNA"/>
</dbReference>
<organism evidence="3 4">
    <name type="scientific">Aulographum hederae CBS 113979</name>
    <dbReference type="NCBI Taxonomy" id="1176131"/>
    <lineage>
        <taxon>Eukaryota</taxon>
        <taxon>Fungi</taxon>
        <taxon>Dikarya</taxon>
        <taxon>Ascomycota</taxon>
        <taxon>Pezizomycotina</taxon>
        <taxon>Dothideomycetes</taxon>
        <taxon>Pleosporomycetidae</taxon>
        <taxon>Aulographales</taxon>
        <taxon>Aulographaceae</taxon>
    </lineage>
</organism>
<keyword evidence="4" id="KW-1185">Reference proteome</keyword>
<feature type="compositionally biased region" description="Polar residues" evidence="1">
    <location>
        <begin position="35"/>
        <end position="47"/>
    </location>
</feature>
<evidence type="ECO:0000259" key="2">
    <source>
        <dbReference type="PROSITE" id="PS50888"/>
    </source>
</evidence>
<dbReference type="InterPro" id="IPR036638">
    <property type="entry name" value="HLH_DNA-bd_sf"/>
</dbReference>
<evidence type="ECO:0000313" key="4">
    <source>
        <dbReference type="Proteomes" id="UP000800041"/>
    </source>
</evidence>
<dbReference type="GO" id="GO:0046983">
    <property type="term" value="F:protein dimerization activity"/>
    <property type="evidence" value="ECO:0007669"/>
    <property type="project" value="InterPro"/>
</dbReference>
<feature type="region of interest" description="Disordered" evidence="1">
    <location>
        <begin position="35"/>
        <end position="73"/>
    </location>
</feature>
<feature type="compositionally biased region" description="Low complexity" evidence="1">
    <location>
        <begin position="364"/>
        <end position="373"/>
    </location>
</feature>
<feature type="region of interest" description="Disordered" evidence="1">
    <location>
        <begin position="591"/>
        <end position="626"/>
    </location>
</feature>
<evidence type="ECO:0000313" key="3">
    <source>
        <dbReference type="EMBL" id="KAF1991942.1"/>
    </source>
</evidence>
<dbReference type="OrthoDB" id="5344169at2759"/>
<feature type="compositionally biased region" description="Polar residues" evidence="1">
    <location>
        <begin position="441"/>
        <end position="470"/>
    </location>
</feature>
<dbReference type="Proteomes" id="UP000800041">
    <property type="component" value="Unassembled WGS sequence"/>
</dbReference>
<feature type="region of interest" description="Disordered" evidence="1">
    <location>
        <begin position="361"/>
        <end position="496"/>
    </location>
</feature>
<feature type="compositionally biased region" description="Low complexity" evidence="1">
    <location>
        <begin position="54"/>
        <end position="66"/>
    </location>
</feature>
<dbReference type="PROSITE" id="PS50888">
    <property type="entry name" value="BHLH"/>
    <property type="match status" value="1"/>
</dbReference>
<accession>A0A6G1HFW7</accession>
<feature type="compositionally biased region" description="Low complexity" evidence="1">
    <location>
        <begin position="614"/>
        <end position="624"/>
    </location>
</feature>
<sequence>MNQAQDAPWSQAEHFTQSDFSNFLDIDLDNIDFTNFTTDNGEQSQDGQQRHQIDQAQIGQHSQQSQTPDAHLNHANTDIFNFGFDPNLDPQLQHAQAHTQAFNFQHEPTFRPHQMVPPTPNSIEMHGDPARYLQMEAQNRHMMEQQEQRFHAAKGDSTYTPLVSPAVTPHDARFQMNQEYVNPNAYFSPLTSPAIEAQNQYQHHAPPSSAGSVGTSPINLDVDMLGDAAGLQPTSSRKPRKKPSAKMRQSPIARPQRRKTNLSATIPSKEVAEVIDQAQRVKGVYSPSHPSGLVPPSQDNSSVESISPEPISEALMGPPPKPNSAIQSPAILAQTSHLQNAGFLGAKDSNGVCPATPTSLMRLQQQQQQQQGQNRNITSSPSLVDPNAKSPPGLEDLSLPESATASSARPALTRLTTALSDENDQTPRLGPRKTPKLGALSTPSSKASPVTSPASPNFSKKSRAGSSTSLGGKKRTGSVSVSGNGSGSMISPALRPKISPNIKPLLASGPSGSVPIPGPNAAAEAQALLLASRSNYQNLIDGTTLPGVEYPETLSTNLTSKRTSHKIAEQGRRNRINSALVELQGLVPPGIGVKSPEIQASGSGEGGGGGGSGRNSASSSGGNSKAATVESAIEYIRLLKGRAEEDAKEKQEKDEEIAALKAKLASQGSEEVAELNGEADVGLKTKPNADEMDDG</sequence>
<proteinExistence type="predicted"/>
<protein>
    <recommendedName>
        <fullName evidence="2">BHLH domain-containing protein</fullName>
    </recommendedName>
</protein>
<dbReference type="SMART" id="SM00353">
    <property type="entry name" value="HLH"/>
    <property type="match status" value="1"/>
</dbReference>
<evidence type="ECO:0000256" key="1">
    <source>
        <dbReference type="SAM" id="MobiDB-lite"/>
    </source>
</evidence>
<feature type="region of interest" description="Disordered" evidence="1">
    <location>
        <begin position="199"/>
        <end position="268"/>
    </location>
</feature>
<feature type="compositionally biased region" description="Low complexity" evidence="1">
    <location>
        <begin position="301"/>
        <end position="313"/>
    </location>
</feature>
<dbReference type="InterPro" id="IPR011598">
    <property type="entry name" value="bHLH_dom"/>
</dbReference>
<reference evidence="3" key="1">
    <citation type="journal article" date="2020" name="Stud. Mycol.">
        <title>101 Dothideomycetes genomes: a test case for predicting lifestyles and emergence of pathogens.</title>
        <authorList>
            <person name="Haridas S."/>
            <person name="Albert R."/>
            <person name="Binder M."/>
            <person name="Bloem J."/>
            <person name="Labutti K."/>
            <person name="Salamov A."/>
            <person name="Andreopoulos B."/>
            <person name="Baker S."/>
            <person name="Barry K."/>
            <person name="Bills G."/>
            <person name="Bluhm B."/>
            <person name="Cannon C."/>
            <person name="Castanera R."/>
            <person name="Culley D."/>
            <person name="Daum C."/>
            <person name="Ezra D."/>
            <person name="Gonzalez J."/>
            <person name="Henrissat B."/>
            <person name="Kuo A."/>
            <person name="Liang C."/>
            <person name="Lipzen A."/>
            <person name="Lutzoni F."/>
            <person name="Magnuson J."/>
            <person name="Mondo S."/>
            <person name="Nolan M."/>
            <person name="Ohm R."/>
            <person name="Pangilinan J."/>
            <person name="Park H.-J."/>
            <person name="Ramirez L."/>
            <person name="Alfaro M."/>
            <person name="Sun H."/>
            <person name="Tritt A."/>
            <person name="Yoshinaga Y."/>
            <person name="Zwiers L.-H."/>
            <person name="Turgeon B."/>
            <person name="Goodwin S."/>
            <person name="Spatafora J."/>
            <person name="Crous P."/>
            <person name="Grigoriev I."/>
        </authorList>
    </citation>
    <scope>NUCLEOTIDE SEQUENCE</scope>
    <source>
        <strain evidence="3">CBS 113979</strain>
    </source>
</reference>
<feature type="domain" description="BHLH" evidence="2">
    <location>
        <begin position="560"/>
        <end position="639"/>
    </location>
</feature>
<feature type="compositionally biased region" description="Polar residues" evidence="1">
    <location>
        <begin position="209"/>
        <end position="218"/>
    </location>
</feature>
<feature type="compositionally biased region" description="Gly residues" evidence="1">
    <location>
        <begin position="603"/>
        <end position="613"/>
    </location>
</feature>
<dbReference type="Gene3D" id="4.10.280.10">
    <property type="entry name" value="Helix-loop-helix DNA-binding domain"/>
    <property type="match status" value="1"/>
</dbReference>
<dbReference type="AlphaFoldDB" id="A0A6G1HFW7"/>
<dbReference type="Pfam" id="PF00010">
    <property type="entry name" value="HLH"/>
    <property type="match status" value="1"/>
</dbReference>
<gene>
    <name evidence="3" type="ORF">K402DRAFT_321568</name>
</gene>
<dbReference type="SUPFAM" id="SSF47459">
    <property type="entry name" value="HLH, helix-loop-helix DNA-binding domain"/>
    <property type="match status" value="1"/>
</dbReference>
<feature type="region of interest" description="Disordered" evidence="1">
    <location>
        <begin position="662"/>
        <end position="695"/>
    </location>
</feature>
<feature type="region of interest" description="Disordered" evidence="1">
    <location>
        <begin position="284"/>
        <end position="326"/>
    </location>
</feature>